<feature type="coiled-coil region" evidence="1">
    <location>
        <begin position="39"/>
        <end position="73"/>
    </location>
</feature>
<organism evidence="2 3">
    <name type="scientific">Acetivibrio saccincola</name>
    <dbReference type="NCBI Taxonomy" id="1677857"/>
    <lineage>
        <taxon>Bacteria</taxon>
        <taxon>Bacillati</taxon>
        <taxon>Bacillota</taxon>
        <taxon>Clostridia</taxon>
        <taxon>Eubacteriales</taxon>
        <taxon>Oscillospiraceae</taxon>
        <taxon>Acetivibrio</taxon>
    </lineage>
</organism>
<keyword evidence="1" id="KW-0175">Coiled coil</keyword>
<dbReference type="KEGG" id="hsc:HVS_07475"/>
<sequence length="153" mass="17822">MFFYNRRFIPQQPKIEYKEQIPKQTIDILSLKNAVLRSLEHLSDNIDEIKKTINELKKKIDNIEAKQIHLENQFDSENFSEDRISQSDLLEIKAELDMLKKEGLINNNFPVQNTNNYLKSTGESYSDSDNQPIMPGSGFSSITAEYLKNIHKK</sequence>
<evidence type="ECO:0000256" key="1">
    <source>
        <dbReference type="SAM" id="Coils"/>
    </source>
</evidence>
<gene>
    <name evidence="2" type="ORF">HVS_07475</name>
</gene>
<dbReference type="AlphaFoldDB" id="A0A2K9EPI5"/>
<reference evidence="2 3" key="1">
    <citation type="submission" date="2017-12" db="EMBL/GenBank/DDBJ databases">
        <title>Complete genome sequence of Herbivorax saccincola GGR1, a novel Cellulosome-producing hydrolytic bacterium in a thermophilic biogas plant, established by Illumina and Nanopore MinION sequencing.</title>
        <authorList>
            <person name="Pechtl A."/>
            <person name="Ruckert C."/>
            <person name="Koeck D.E."/>
            <person name="Maus I."/>
            <person name="Winkler A."/>
            <person name="Kalinowski J."/>
            <person name="Puhler A."/>
            <person name="Schwarz W.W."/>
            <person name="Zverlov V.V."/>
            <person name="Schluter A."/>
            <person name="Liebl W."/>
        </authorList>
    </citation>
    <scope>NUCLEOTIDE SEQUENCE [LARGE SCALE GENOMIC DNA]</scope>
    <source>
        <strain evidence="3">SR1</strain>
    </source>
</reference>
<protein>
    <submittedName>
        <fullName evidence="2">Uncharacterized protein</fullName>
    </submittedName>
</protein>
<dbReference type="Proteomes" id="UP000233534">
    <property type="component" value="Chromosome"/>
</dbReference>
<keyword evidence="3" id="KW-1185">Reference proteome</keyword>
<evidence type="ECO:0000313" key="2">
    <source>
        <dbReference type="EMBL" id="AUG57410.1"/>
    </source>
</evidence>
<name>A0A2K9EPI5_9FIRM</name>
<accession>A0A2K9EPI5</accession>
<proteinExistence type="predicted"/>
<dbReference type="EMBL" id="CP025197">
    <property type="protein sequence ID" value="AUG57410.1"/>
    <property type="molecule type" value="Genomic_DNA"/>
</dbReference>
<dbReference type="RefSeq" id="WP_101300739.1">
    <property type="nucleotide sequence ID" value="NZ_CP025197.1"/>
</dbReference>
<evidence type="ECO:0000313" key="3">
    <source>
        <dbReference type="Proteomes" id="UP000233534"/>
    </source>
</evidence>